<comment type="caution">
    <text evidence="1">The sequence shown here is derived from an EMBL/GenBank/DDBJ whole genome shotgun (WGS) entry which is preliminary data.</text>
</comment>
<protein>
    <submittedName>
        <fullName evidence="1">Uncharacterized protein</fullName>
    </submittedName>
</protein>
<name>A0ABD3FL92_9STRA</name>
<organism evidence="1 2">
    <name type="scientific">Phytophthora oleae</name>
    <dbReference type="NCBI Taxonomy" id="2107226"/>
    <lineage>
        <taxon>Eukaryota</taxon>
        <taxon>Sar</taxon>
        <taxon>Stramenopiles</taxon>
        <taxon>Oomycota</taxon>
        <taxon>Peronosporomycetes</taxon>
        <taxon>Peronosporales</taxon>
        <taxon>Peronosporaceae</taxon>
        <taxon>Phytophthora</taxon>
    </lineage>
</organism>
<evidence type="ECO:0000313" key="1">
    <source>
        <dbReference type="EMBL" id="KAL3665779.1"/>
    </source>
</evidence>
<sequence length="121" mass="13498">MGSPGADPQGRLYLKIISRNEGFVEAMMPSTATARDDIKKFVDEAVARRGFCPRVVFPEEKMDDKQLARLFERPLFVWIPEYQNGKGVPSCINPSCHCKPGVKDYGRRVVELSSASVICCS</sequence>
<dbReference type="Proteomes" id="UP001632037">
    <property type="component" value="Unassembled WGS sequence"/>
</dbReference>
<keyword evidence="2" id="KW-1185">Reference proteome</keyword>
<dbReference type="AlphaFoldDB" id="A0ABD3FL92"/>
<gene>
    <name evidence="1" type="ORF">V7S43_009208</name>
</gene>
<evidence type="ECO:0000313" key="2">
    <source>
        <dbReference type="Proteomes" id="UP001632037"/>
    </source>
</evidence>
<proteinExistence type="predicted"/>
<accession>A0ABD3FL92</accession>
<reference evidence="1 2" key="1">
    <citation type="submission" date="2024-09" db="EMBL/GenBank/DDBJ databases">
        <title>Genome sequencing and assembly of Phytophthora oleae, isolate VK10A, causative agent of rot of olive drupes.</title>
        <authorList>
            <person name="Conti Taguali S."/>
            <person name="Riolo M."/>
            <person name="La Spada F."/>
            <person name="Cacciola S.O."/>
            <person name="Dionisio G."/>
        </authorList>
    </citation>
    <scope>NUCLEOTIDE SEQUENCE [LARGE SCALE GENOMIC DNA]</scope>
    <source>
        <strain evidence="1 2">VK10A</strain>
    </source>
</reference>
<dbReference type="EMBL" id="JBIMZQ010000019">
    <property type="protein sequence ID" value="KAL3665779.1"/>
    <property type="molecule type" value="Genomic_DNA"/>
</dbReference>